<dbReference type="Proteomes" id="UP000326912">
    <property type="component" value="Unassembled WGS sequence"/>
</dbReference>
<accession>A0A5J4KWY8</accession>
<feature type="binding site" evidence="24">
    <location>
        <position position="325"/>
    </location>
    <ligand>
        <name>Mg(2+)</name>
        <dbReference type="ChEBI" id="CHEBI:18420"/>
        <label>1</label>
    </ligand>
</feature>
<evidence type="ECO:0000256" key="25">
    <source>
        <dbReference type="PROSITE-ProRule" id="PRU00409"/>
    </source>
</evidence>
<keyword evidence="13 22" id="KW-0133">Cell shape</keyword>
<dbReference type="Gene3D" id="3.30.1490.20">
    <property type="entry name" value="ATP-grasp fold, A domain"/>
    <property type="match status" value="1"/>
</dbReference>
<comment type="pathway">
    <text evidence="4 22">Cell wall biogenesis; peptidoglycan biosynthesis.</text>
</comment>
<comment type="catalytic activity">
    <reaction evidence="17 22">
        <text>2 D-alanine + ATP = D-alanyl-D-alanine + ADP + phosphate + H(+)</text>
        <dbReference type="Rhea" id="RHEA:11224"/>
        <dbReference type="ChEBI" id="CHEBI:15378"/>
        <dbReference type="ChEBI" id="CHEBI:30616"/>
        <dbReference type="ChEBI" id="CHEBI:43474"/>
        <dbReference type="ChEBI" id="CHEBI:57416"/>
        <dbReference type="ChEBI" id="CHEBI:57822"/>
        <dbReference type="ChEBI" id="CHEBI:456216"/>
        <dbReference type="EC" id="6.3.2.4"/>
    </reaction>
</comment>
<feature type="binding site" evidence="23">
    <location>
        <begin position="192"/>
        <end position="194"/>
    </location>
    <ligand>
        <name>ATP</name>
        <dbReference type="ChEBI" id="CHEBI:30616"/>
    </ligand>
</feature>
<dbReference type="InterPro" id="IPR013815">
    <property type="entry name" value="ATP_grasp_subdomain_1"/>
</dbReference>
<evidence type="ECO:0000259" key="26">
    <source>
        <dbReference type="PROSITE" id="PS50975"/>
    </source>
</evidence>
<keyword evidence="9 24" id="KW-0479">Metal-binding</keyword>
<dbReference type="Pfam" id="PF07478">
    <property type="entry name" value="Dala_Dala_lig_C"/>
    <property type="match status" value="1"/>
</dbReference>
<dbReference type="AlphaFoldDB" id="A0A5J4KWY8"/>
<evidence type="ECO:0000256" key="6">
    <source>
        <dbReference type="ARBA" id="ARBA00012216"/>
    </source>
</evidence>
<organism evidence="27 28">
    <name type="scientific">Dictyobacter vulcani</name>
    <dbReference type="NCBI Taxonomy" id="2607529"/>
    <lineage>
        <taxon>Bacteria</taxon>
        <taxon>Bacillati</taxon>
        <taxon>Chloroflexota</taxon>
        <taxon>Ktedonobacteria</taxon>
        <taxon>Ktedonobacterales</taxon>
        <taxon>Dictyobacteraceae</taxon>
        <taxon>Dictyobacter</taxon>
    </lineage>
</organism>
<dbReference type="SUPFAM" id="SSF56059">
    <property type="entry name" value="Glutathione synthetase ATP-binding domain-like"/>
    <property type="match status" value="1"/>
</dbReference>
<comment type="cofactor">
    <cofactor evidence="1">
        <name>Mn(2+)</name>
        <dbReference type="ChEBI" id="CHEBI:29035"/>
    </cofactor>
</comment>
<feature type="binding site" evidence="23">
    <location>
        <position position="147"/>
    </location>
    <ligand>
        <name>ATP</name>
        <dbReference type="ChEBI" id="CHEBI:30616"/>
    </ligand>
</feature>
<dbReference type="NCBIfam" id="TIGR01205">
    <property type="entry name" value="D_ala_D_alaTIGR"/>
    <property type="match status" value="1"/>
</dbReference>
<evidence type="ECO:0000256" key="1">
    <source>
        <dbReference type="ARBA" id="ARBA00001936"/>
    </source>
</evidence>
<dbReference type="GO" id="GO:0009252">
    <property type="term" value="P:peptidoglycan biosynthetic process"/>
    <property type="evidence" value="ECO:0007669"/>
    <property type="project" value="UniProtKB-UniRule"/>
</dbReference>
<protein>
    <recommendedName>
        <fullName evidence="19 22">D-alanine--D-alanine ligase</fullName>
        <ecNumber evidence="6 22">6.3.2.4</ecNumber>
    </recommendedName>
    <alternativeName>
        <fullName evidence="21 22">D-Ala-D-Ala ligase</fullName>
    </alternativeName>
    <alternativeName>
        <fullName evidence="20 22">D-alanylalanine synthetase</fullName>
    </alternativeName>
</protein>
<dbReference type="NCBIfam" id="NF002528">
    <property type="entry name" value="PRK01966.1-4"/>
    <property type="match status" value="1"/>
</dbReference>
<evidence type="ECO:0000256" key="2">
    <source>
        <dbReference type="ARBA" id="ARBA00003921"/>
    </source>
</evidence>
<reference evidence="27 28" key="1">
    <citation type="submission" date="2019-10" db="EMBL/GenBank/DDBJ databases">
        <title>Dictyobacter vulcani sp. nov., within the class Ktedonobacteria, isolated from soil of volcanic Mt. Zao.</title>
        <authorList>
            <person name="Zheng Y."/>
            <person name="Wang C.M."/>
            <person name="Sakai Y."/>
            <person name="Abe K."/>
            <person name="Yokota A."/>
            <person name="Yabe S."/>
        </authorList>
    </citation>
    <scope>NUCLEOTIDE SEQUENCE [LARGE SCALE GENOMIC DNA]</scope>
    <source>
        <strain evidence="27 28">W12</strain>
    </source>
</reference>
<evidence type="ECO:0000313" key="27">
    <source>
        <dbReference type="EMBL" id="GER91662.1"/>
    </source>
</evidence>
<evidence type="ECO:0000256" key="11">
    <source>
        <dbReference type="ARBA" id="ARBA00022840"/>
    </source>
</evidence>
<dbReference type="InterPro" id="IPR011095">
    <property type="entry name" value="Dala_Dala_lig_C"/>
</dbReference>
<feature type="binding site" evidence="24">
    <location>
        <position position="325"/>
    </location>
    <ligand>
        <name>Mg(2+)</name>
        <dbReference type="ChEBI" id="CHEBI:18420"/>
        <label>2</label>
    </ligand>
</feature>
<evidence type="ECO:0000313" key="28">
    <source>
        <dbReference type="Proteomes" id="UP000326912"/>
    </source>
</evidence>
<comment type="caution">
    <text evidence="27">The sequence shown here is derived from an EMBL/GenBank/DDBJ whole genome shotgun (WGS) entry which is preliminary data.</text>
</comment>
<comment type="subcellular location">
    <subcellularLocation>
        <location evidence="3 22">Cytoplasm</location>
    </subcellularLocation>
</comment>
<dbReference type="RefSeq" id="WP_151759286.1">
    <property type="nucleotide sequence ID" value="NZ_BKZW01000004.1"/>
</dbReference>
<keyword evidence="16 22" id="KW-0961">Cell wall biogenesis/degradation</keyword>
<dbReference type="InterPro" id="IPR011761">
    <property type="entry name" value="ATP-grasp"/>
</dbReference>
<dbReference type="EC" id="6.3.2.4" evidence="6 22"/>
<dbReference type="InterPro" id="IPR016185">
    <property type="entry name" value="PreATP-grasp_dom_sf"/>
</dbReference>
<keyword evidence="8 22" id="KW-0436">Ligase</keyword>
<keyword evidence="12 24" id="KW-0460">Magnesium</keyword>
<feature type="binding site" evidence="24">
    <location>
        <position position="311"/>
    </location>
    <ligand>
        <name>Mg(2+)</name>
        <dbReference type="ChEBI" id="CHEBI:18420"/>
        <label>1</label>
    </ligand>
</feature>
<evidence type="ECO:0000256" key="14">
    <source>
        <dbReference type="ARBA" id="ARBA00022984"/>
    </source>
</evidence>
<feature type="binding site" evidence="23">
    <location>
        <begin position="200"/>
        <end position="201"/>
    </location>
    <ligand>
        <name>ATP</name>
        <dbReference type="ChEBI" id="CHEBI:30616"/>
    </ligand>
</feature>
<dbReference type="PIRSF" id="PIRSF039102">
    <property type="entry name" value="Ddl/VanB"/>
    <property type="match status" value="1"/>
</dbReference>
<evidence type="ECO:0000256" key="22">
    <source>
        <dbReference type="HAMAP-Rule" id="MF_00047"/>
    </source>
</evidence>
<feature type="binding site" evidence="23">
    <location>
        <begin position="324"/>
        <end position="325"/>
    </location>
    <ligand>
        <name>ATP</name>
        <dbReference type="ChEBI" id="CHEBI:30616"/>
    </ligand>
</feature>
<evidence type="ECO:0000256" key="23">
    <source>
        <dbReference type="PIRSR" id="PIRSR039102-2"/>
    </source>
</evidence>
<evidence type="ECO:0000256" key="4">
    <source>
        <dbReference type="ARBA" id="ARBA00004752"/>
    </source>
</evidence>
<dbReference type="PANTHER" id="PTHR23132:SF25">
    <property type="entry name" value="D-ALANINE--D-ALANINE LIGASE A"/>
    <property type="match status" value="1"/>
</dbReference>
<name>A0A5J4KWY8_9CHLR</name>
<keyword evidence="28" id="KW-1185">Reference proteome</keyword>
<feature type="domain" description="ATP-grasp" evidence="26">
    <location>
        <begin position="151"/>
        <end position="358"/>
    </location>
</feature>
<evidence type="ECO:0000256" key="24">
    <source>
        <dbReference type="PIRSR" id="PIRSR039102-3"/>
    </source>
</evidence>
<keyword evidence="10 23" id="KW-0547">Nucleotide-binding</keyword>
<keyword evidence="14 22" id="KW-0573">Peptidoglycan synthesis</keyword>
<dbReference type="Gene3D" id="3.30.470.20">
    <property type="entry name" value="ATP-grasp fold, B domain"/>
    <property type="match status" value="1"/>
</dbReference>
<feature type="binding site" evidence="23">
    <location>
        <begin position="230"/>
        <end position="237"/>
    </location>
    <ligand>
        <name>ATP</name>
        <dbReference type="ChEBI" id="CHEBI:30616"/>
    </ligand>
</feature>
<dbReference type="GO" id="GO:0005829">
    <property type="term" value="C:cytosol"/>
    <property type="evidence" value="ECO:0007669"/>
    <property type="project" value="TreeGrafter"/>
</dbReference>
<feature type="binding site" evidence="24">
    <location>
        <position position="327"/>
    </location>
    <ligand>
        <name>Mg(2+)</name>
        <dbReference type="ChEBI" id="CHEBI:18420"/>
        <label>2</label>
    </ligand>
</feature>
<dbReference type="Gene3D" id="3.40.50.20">
    <property type="match status" value="1"/>
</dbReference>
<evidence type="ECO:0000256" key="18">
    <source>
        <dbReference type="ARBA" id="ARBA00060592"/>
    </source>
</evidence>
<evidence type="ECO:0000256" key="12">
    <source>
        <dbReference type="ARBA" id="ARBA00022842"/>
    </source>
</evidence>
<dbReference type="GO" id="GO:0008716">
    <property type="term" value="F:D-alanine-D-alanine ligase activity"/>
    <property type="evidence" value="ECO:0007669"/>
    <property type="project" value="UniProtKB-UniRule"/>
</dbReference>
<gene>
    <name evidence="22" type="primary">ddl</name>
    <name evidence="27" type="ORF">KDW_58240</name>
</gene>
<comment type="cofactor">
    <cofactor evidence="24">
        <name>Mg(2+)</name>
        <dbReference type="ChEBI" id="CHEBI:18420"/>
    </cofactor>
    <cofactor evidence="24">
        <name>Mn(2+)</name>
        <dbReference type="ChEBI" id="CHEBI:29035"/>
    </cofactor>
    <text evidence="24">Binds 2 magnesium or manganese ions per subunit.</text>
</comment>
<evidence type="ECO:0000256" key="5">
    <source>
        <dbReference type="ARBA" id="ARBA00010871"/>
    </source>
</evidence>
<dbReference type="SUPFAM" id="SSF52440">
    <property type="entry name" value="PreATP-grasp domain"/>
    <property type="match status" value="1"/>
</dbReference>
<dbReference type="UniPathway" id="UPA00219"/>
<dbReference type="PROSITE" id="PS50975">
    <property type="entry name" value="ATP_GRASP"/>
    <property type="match status" value="1"/>
</dbReference>
<comment type="pathway">
    <text evidence="18">Glycan biosynthesis.</text>
</comment>
<dbReference type="InterPro" id="IPR000291">
    <property type="entry name" value="D-Ala_lig_Van_CS"/>
</dbReference>
<evidence type="ECO:0000256" key="20">
    <source>
        <dbReference type="ARBA" id="ARBA00076288"/>
    </source>
</evidence>
<dbReference type="PROSITE" id="PS00843">
    <property type="entry name" value="DALA_DALA_LIGASE_1"/>
    <property type="match status" value="1"/>
</dbReference>
<evidence type="ECO:0000256" key="3">
    <source>
        <dbReference type="ARBA" id="ARBA00004496"/>
    </source>
</evidence>
<comment type="function">
    <text evidence="2 22">Cell wall formation.</text>
</comment>
<dbReference type="InterPro" id="IPR011127">
    <property type="entry name" value="Dala_Dala_lig_N"/>
</dbReference>
<evidence type="ECO:0000256" key="19">
    <source>
        <dbReference type="ARBA" id="ARBA00068427"/>
    </source>
</evidence>
<evidence type="ECO:0000256" key="9">
    <source>
        <dbReference type="ARBA" id="ARBA00022723"/>
    </source>
</evidence>
<dbReference type="GO" id="GO:0008360">
    <property type="term" value="P:regulation of cell shape"/>
    <property type="evidence" value="ECO:0007669"/>
    <property type="project" value="UniProtKB-KW"/>
</dbReference>
<proteinExistence type="inferred from homology"/>
<evidence type="ECO:0000256" key="10">
    <source>
        <dbReference type="ARBA" id="ARBA00022741"/>
    </source>
</evidence>
<comment type="similarity">
    <text evidence="5 22">Belongs to the D-alanine--D-alanine ligase family.</text>
</comment>
<dbReference type="HAMAP" id="MF_00047">
    <property type="entry name" value="Dala_Dala_lig"/>
    <property type="match status" value="1"/>
</dbReference>
<dbReference type="Pfam" id="PF01820">
    <property type="entry name" value="Dala_Dala_lig_N"/>
    <property type="match status" value="1"/>
</dbReference>
<dbReference type="PANTHER" id="PTHR23132">
    <property type="entry name" value="D-ALANINE--D-ALANINE LIGASE"/>
    <property type="match status" value="1"/>
</dbReference>
<evidence type="ECO:0000256" key="16">
    <source>
        <dbReference type="ARBA" id="ARBA00023316"/>
    </source>
</evidence>
<dbReference type="FunFam" id="3.30.1490.20:FF:000007">
    <property type="entry name" value="D-alanine--D-alanine ligase"/>
    <property type="match status" value="1"/>
</dbReference>
<dbReference type="EMBL" id="BKZW01000004">
    <property type="protein sequence ID" value="GER91662.1"/>
    <property type="molecule type" value="Genomic_DNA"/>
</dbReference>
<evidence type="ECO:0000256" key="21">
    <source>
        <dbReference type="ARBA" id="ARBA00077154"/>
    </source>
</evidence>
<sequence length="374" mass="41632">MTKKLSIGILFGGRSSEHEASLASAASVLKHLKQDKFDLVPIGITQTGQWMTQTTPYELQQQMAVTTQIIDADMQESTQHTIVVDTPAPSSPLMQHPLSSVAPKVDVIFPLLHGTYGEDGKLQGLLEMIGIPYVGCGVLGGAISMDKEKTKQILRAAGLPVVDYKSYRRAELERNPEKVLDDIEKNFDYPCFVKPSNGGSSIGVSKVRSREELRQAAYLAANYDHKILIEKAIECREVECAILGNEDLQASVVGEVIIRDECDFYDYHAKYVEPSTKIIPALISDDLALEIQEQSIKAFRALDLTSLARFDFFLEKDTHNIYINEVNTLPSFTEDCMYPKLCEASGLAYPDLLERLIELAVESYEDRQRNSSSS</sequence>
<dbReference type="InterPro" id="IPR005905">
    <property type="entry name" value="D_ala_D_ala"/>
</dbReference>
<dbReference type="GO" id="GO:0046872">
    <property type="term" value="F:metal ion binding"/>
    <property type="evidence" value="ECO:0007669"/>
    <property type="project" value="UniProtKB-KW"/>
</dbReference>
<evidence type="ECO:0000256" key="17">
    <source>
        <dbReference type="ARBA" id="ARBA00047614"/>
    </source>
</evidence>
<keyword evidence="7 22" id="KW-0963">Cytoplasm</keyword>
<keyword evidence="15 24" id="KW-0464">Manganese</keyword>
<evidence type="ECO:0000256" key="8">
    <source>
        <dbReference type="ARBA" id="ARBA00022598"/>
    </source>
</evidence>
<evidence type="ECO:0000256" key="15">
    <source>
        <dbReference type="ARBA" id="ARBA00023211"/>
    </source>
</evidence>
<dbReference type="GO" id="GO:0071555">
    <property type="term" value="P:cell wall organization"/>
    <property type="evidence" value="ECO:0007669"/>
    <property type="project" value="UniProtKB-KW"/>
</dbReference>
<evidence type="ECO:0000256" key="13">
    <source>
        <dbReference type="ARBA" id="ARBA00022960"/>
    </source>
</evidence>
<evidence type="ECO:0000256" key="7">
    <source>
        <dbReference type="ARBA" id="ARBA00022490"/>
    </source>
</evidence>
<dbReference type="GO" id="GO:0005524">
    <property type="term" value="F:ATP binding"/>
    <property type="evidence" value="ECO:0007669"/>
    <property type="project" value="UniProtKB-UniRule"/>
</dbReference>
<keyword evidence="11 25" id="KW-0067">ATP-binding</keyword>